<gene>
    <name evidence="2" type="ORF">DL07_10475</name>
</gene>
<feature type="transmembrane region" description="Helical" evidence="1">
    <location>
        <begin position="12"/>
        <end position="33"/>
    </location>
</feature>
<comment type="caution">
    <text evidence="2">The sequence shown here is derived from an EMBL/GenBank/DDBJ whole genome shotgun (WGS) entry which is preliminary data.</text>
</comment>
<keyword evidence="1" id="KW-0812">Transmembrane</keyword>
<reference evidence="2 3" key="1">
    <citation type="submission" date="2014-04" db="EMBL/GenBank/DDBJ databases">
        <title>Variable characteristics of bacteriocin-producing Streptococcus salivarius strains isolated from Malaysian subjects.</title>
        <authorList>
            <person name="Philip K."/>
            <person name="Barbour A."/>
        </authorList>
    </citation>
    <scope>NUCLEOTIDE SEQUENCE [LARGE SCALE GENOMIC DNA]</scope>
    <source>
        <strain evidence="2 3">NU10</strain>
    </source>
</reference>
<evidence type="ECO:0000313" key="2">
    <source>
        <dbReference type="EMBL" id="KEO45969.1"/>
    </source>
</evidence>
<dbReference type="RefSeq" id="WP_037601249.1">
    <property type="nucleotide sequence ID" value="NZ_JADMQU010000007.1"/>
</dbReference>
<dbReference type="AlphaFoldDB" id="A0A074JIS7"/>
<evidence type="ECO:0000313" key="3">
    <source>
        <dbReference type="Proteomes" id="UP000027855"/>
    </source>
</evidence>
<proteinExistence type="predicted"/>
<evidence type="ECO:0000256" key="1">
    <source>
        <dbReference type="SAM" id="Phobius"/>
    </source>
</evidence>
<keyword evidence="1" id="KW-1133">Transmembrane helix</keyword>
<keyword evidence="1" id="KW-0472">Membrane</keyword>
<name>A0A074JIS7_STRSL</name>
<sequence length="310" mass="36314">MTKIETFRWRMWHVYLLIFITILLTGTFVRYGYRIQAAYSLDDRLYDYTNKKVTVTSFQNVKIGNFNVLGVKFGNENALERSQLAVGRTYLAFQESRYKVSKHKKDSKNYDIIHYYQLGKDTGKGHTINVLDLAKKLGYDDPGSMDNTMYSDGRDEFVKFSSYDNEKVFYVNLRTHKATKTKPAKVSKYYGFAKPYRYLLSKDNFSVGHKDDPLTINSMPLIWTKERNFADYKDQDDNEYSDQSLKKRVSLIIVTTDSLNLDDAIKLQKKLTPDKEDIYWYFTSTDTTTGHLEEVKSQKDYNLLVKESHN</sequence>
<organism evidence="2 3">
    <name type="scientific">Streptococcus salivarius</name>
    <dbReference type="NCBI Taxonomy" id="1304"/>
    <lineage>
        <taxon>Bacteria</taxon>
        <taxon>Bacillati</taxon>
        <taxon>Bacillota</taxon>
        <taxon>Bacilli</taxon>
        <taxon>Lactobacillales</taxon>
        <taxon>Streptococcaceae</taxon>
        <taxon>Streptococcus</taxon>
    </lineage>
</organism>
<dbReference type="EMBL" id="JJMT01000007">
    <property type="protein sequence ID" value="KEO45969.1"/>
    <property type="molecule type" value="Genomic_DNA"/>
</dbReference>
<accession>A0A074JIS7</accession>
<dbReference type="Proteomes" id="UP000027855">
    <property type="component" value="Unassembled WGS sequence"/>
</dbReference>
<protein>
    <submittedName>
        <fullName evidence="2">Uncharacterized protein</fullName>
    </submittedName>
</protein>